<evidence type="ECO:0000256" key="2">
    <source>
        <dbReference type="ARBA" id="ARBA00022692"/>
    </source>
</evidence>
<feature type="transmembrane region" description="Helical" evidence="5">
    <location>
        <begin position="20"/>
        <end position="43"/>
    </location>
</feature>
<keyword evidence="7" id="KW-1185">Reference proteome</keyword>
<evidence type="ECO:0000256" key="3">
    <source>
        <dbReference type="ARBA" id="ARBA00022989"/>
    </source>
</evidence>
<keyword evidence="2 5" id="KW-0812">Transmembrane</keyword>
<dbReference type="HAMAP" id="MF_00189">
    <property type="entry name" value="YciB"/>
    <property type="match status" value="1"/>
</dbReference>
<dbReference type="EMBL" id="BMYK01000025">
    <property type="protein sequence ID" value="GHC98036.1"/>
    <property type="molecule type" value="Genomic_DNA"/>
</dbReference>
<dbReference type="Proteomes" id="UP000626210">
    <property type="component" value="Unassembled WGS sequence"/>
</dbReference>
<keyword evidence="1 5" id="KW-1003">Cell membrane</keyword>
<sequence>MKILLDFLPILLFFGAYKLYGIYVGTAVLMAATVVQMGVTYALERKLQTLQKATLALVLVFGTLTLVLQDERFIKWKPTVLYAAMAIALAVTVWAFKKNFLKMVLGSQLELPDAVWMRLNWAWVSYCLFMSVINGYVAYAFSTDAWVDFKLWGYVFPLAFIVGQGLYVSRYLKSDSEVVEVQSKERGR</sequence>
<organism evidence="6 7">
    <name type="scientific">Pseudorhodoferax aquiterrae</name>
    <dbReference type="NCBI Taxonomy" id="747304"/>
    <lineage>
        <taxon>Bacteria</taxon>
        <taxon>Pseudomonadati</taxon>
        <taxon>Pseudomonadota</taxon>
        <taxon>Betaproteobacteria</taxon>
        <taxon>Burkholderiales</taxon>
        <taxon>Comamonadaceae</taxon>
    </lineage>
</organism>
<feature type="transmembrane region" description="Helical" evidence="5">
    <location>
        <begin position="118"/>
        <end position="139"/>
    </location>
</feature>
<feature type="transmembrane region" description="Helical" evidence="5">
    <location>
        <begin position="151"/>
        <end position="168"/>
    </location>
</feature>
<accession>A0ABQ3G8X7</accession>
<comment type="subcellular location">
    <subcellularLocation>
        <location evidence="5">Cell inner membrane</location>
        <topology evidence="5">Multi-pass membrane protein</topology>
    </subcellularLocation>
</comment>
<comment type="similarity">
    <text evidence="5">Belongs to the YciB family.</text>
</comment>
<dbReference type="InterPro" id="IPR006008">
    <property type="entry name" value="YciB"/>
</dbReference>
<evidence type="ECO:0000256" key="4">
    <source>
        <dbReference type="ARBA" id="ARBA00023136"/>
    </source>
</evidence>
<evidence type="ECO:0000313" key="7">
    <source>
        <dbReference type="Proteomes" id="UP000626210"/>
    </source>
</evidence>
<feature type="transmembrane region" description="Helical" evidence="5">
    <location>
        <begin position="80"/>
        <end position="97"/>
    </location>
</feature>
<proteinExistence type="inferred from homology"/>
<protein>
    <recommendedName>
        <fullName evidence="5">Inner membrane-spanning protein YciB</fullName>
    </recommendedName>
</protein>
<dbReference type="PANTHER" id="PTHR36917">
    <property type="entry name" value="INTRACELLULAR SEPTATION PROTEIN A-RELATED"/>
    <property type="match status" value="1"/>
</dbReference>
<comment type="function">
    <text evidence="5">Plays a role in cell envelope biogenesis, maintenance of cell envelope integrity and membrane homeostasis.</text>
</comment>
<evidence type="ECO:0000256" key="1">
    <source>
        <dbReference type="ARBA" id="ARBA00022475"/>
    </source>
</evidence>
<keyword evidence="4 5" id="KW-0472">Membrane</keyword>
<keyword evidence="3 5" id="KW-1133">Transmembrane helix</keyword>
<dbReference type="RefSeq" id="WP_189689917.1">
    <property type="nucleotide sequence ID" value="NZ_BMYK01000025.1"/>
</dbReference>
<evidence type="ECO:0000256" key="5">
    <source>
        <dbReference type="HAMAP-Rule" id="MF_00189"/>
    </source>
</evidence>
<gene>
    <name evidence="5" type="primary">yciB</name>
    <name evidence="6" type="ORF">GCM10007320_53370</name>
</gene>
<keyword evidence="5" id="KW-0997">Cell inner membrane</keyword>
<dbReference type="NCBIfam" id="TIGR00997">
    <property type="entry name" value="ispZ"/>
    <property type="match status" value="1"/>
</dbReference>
<comment type="caution">
    <text evidence="6">The sequence shown here is derived from an EMBL/GenBank/DDBJ whole genome shotgun (WGS) entry which is preliminary data.</text>
</comment>
<dbReference type="PANTHER" id="PTHR36917:SF1">
    <property type="entry name" value="INNER MEMBRANE-SPANNING PROTEIN YCIB"/>
    <property type="match status" value="1"/>
</dbReference>
<evidence type="ECO:0000313" key="6">
    <source>
        <dbReference type="EMBL" id="GHC98036.1"/>
    </source>
</evidence>
<name>A0ABQ3G8X7_9BURK</name>
<reference evidence="7" key="1">
    <citation type="journal article" date="2019" name="Int. J. Syst. Evol. Microbiol.">
        <title>The Global Catalogue of Microorganisms (GCM) 10K type strain sequencing project: providing services to taxonomists for standard genome sequencing and annotation.</title>
        <authorList>
            <consortium name="The Broad Institute Genomics Platform"/>
            <consortium name="The Broad Institute Genome Sequencing Center for Infectious Disease"/>
            <person name="Wu L."/>
            <person name="Ma J."/>
        </authorList>
    </citation>
    <scope>NUCLEOTIDE SEQUENCE [LARGE SCALE GENOMIC DNA]</scope>
    <source>
        <strain evidence="7">KCTC 23314</strain>
    </source>
</reference>
<feature type="transmembrane region" description="Helical" evidence="5">
    <location>
        <begin position="50"/>
        <end position="68"/>
    </location>
</feature>
<dbReference type="Pfam" id="PF04279">
    <property type="entry name" value="IspA"/>
    <property type="match status" value="1"/>
</dbReference>
<dbReference type="NCBIfam" id="NF001325">
    <property type="entry name" value="PRK00259.1-3"/>
    <property type="match status" value="1"/>
</dbReference>